<dbReference type="InterPro" id="IPR004843">
    <property type="entry name" value="Calcineurin-like_PHP"/>
</dbReference>
<organism evidence="2 3">
    <name type="scientific">Mucilaginibacter yixingensis</name>
    <dbReference type="NCBI Taxonomy" id="1295612"/>
    <lineage>
        <taxon>Bacteria</taxon>
        <taxon>Pseudomonadati</taxon>
        <taxon>Bacteroidota</taxon>
        <taxon>Sphingobacteriia</taxon>
        <taxon>Sphingobacteriales</taxon>
        <taxon>Sphingobacteriaceae</taxon>
        <taxon>Mucilaginibacter</taxon>
    </lineage>
</organism>
<dbReference type="EMBL" id="QAOQ01000002">
    <property type="protein sequence ID" value="PTQ99711.1"/>
    <property type="molecule type" value="Genomic_DNA"/>
</dbReference>
<dbReference type="GO" id="GO:0016787">
    <property type="term" value="F:hydrolase activity"/>
    <property type="evidence" value="ECO:0007669"/>
    <property type="project" value="InterPro"/>
</dbReference>
<dbReference type="OrthoDB" id="9773199at2"/>
<evidence type="ECO:0000313" key="3">
    <source>
        <dbReference type="Proteomes" id="UP000244168"/>
    </source>
</evidence>
<comment type="caution">
    <text evidence="2">The sequence shown here is derived from an EMBL/GenBank/DDBJ whole genome shotgun (WGS) entry which is preliminary data.</text>
</comment>
<dbReference type="RefSeq" id="WP_107827628.1">
    <property type="nucleotide sequence ID" value="NZ_CP160205.1"/>
</dbReference>
<dbReference type="AlphaFoldDB" id="A0A2T5JD67"/>
<proteinExistence type="predicted"/>
<dbReference type="InterPro" id="IPR029052">
    <property type="entry name" value="Metallo-depent_PP-like"/>
</dbReference>
<reference evidence="2 3" key="1">
    <citation type="submission" date="2018-04" db="EMBL/GenBank/DDBJ databases">
        <title>Genomic Encyclopedia of Archaeal and Bacterial Type Strains, Phase II (KMG-II): from individual species to whole genera.</title>
        <authorList>
            <person name="Goeker M."/>
        </authorList>
    </citation>
    <scope>NUCLEOTIDE SEQUENCE [LARGE SCALE GENOMIC DNA]</scope>
    <source>
        <strain evidence="2 3">DSM 26809</strain>
    </source>
</reference>
<dbReference type="Proteomes" id="UP000244168">
    <property type="component" value="Unassembled WGS sequence"/>
</dbReference>
<name>A0A2T5JD67_9SPHI</name>
<evidence type="ECO:0000313" key="2">
    <source>
        <dbReference type="EMBL" id="PTQ99711.1"/>
    </source>
</evidence>
<sequence length="372" mass="43535">MRKLLQRLLKKTIIRLSEKYSARPDRVRVFSSLTSLYHSILEEPGKRGCVMDIDLAKQKFVILSDQHKGARNDADDFAGAESNYLAALTYYNKNQFHYINLGDSEELWENTLAQVQKHNKATFDKERTFLNRHAFTKVFGNHDLYWDNSPLATMNLQQIYQQKIKIYEGVLLRANVSGKKLDIYMTHGHQGDQQSDGNWFSKWFVSNIWGPVQAYLRINPNTPANNFELKTAHNQMMYEWSRKQNDLLLITGHTHQPVFKSLTHIEKLYAELDRAKMTDDTKRVEEIERLIAKRHAAGDSVMAFKDYKPCYFNTGCCCFDDGDITGMELEAGYIRLIRWKYVKHRLPERKVLEECRLEDLMQATPESLYQPF</sequence>
<dbReference type="SUPFAM" id="SSF56300">
    <property type="entry name" value="Metallo-dependent phosphatases"/>
    <property type="match status" value="1"/>
</dbReference>
<dbReference type="Gene3D" id="3.60.21.10">
    <property type="match status" value="1"/>
</dbReference>
<feature type="domain" description="Calcineurin-like phosphoesterase" evidence="1">
    <location>
        <begin position="59"/>
        <end position="257"/>
    </location>
</feature>
<dbReference type="Pfam" id="PF00149">
    <property type="entry name" value="Metallophos"/>
    <property type="match status" value="1"/>
</dbReference>
<gene>
    <name evidence="2" type="ORF">C8P68_102540</name>
</gene>
<evidence type="ECO:0000259" key="1">
    <source>
        <dbReference type="Pfam" id="PF00149"/>
    </source>
</evidence>
<protein>
    <submittedName>
        <fullName evidence="2">Calcineurin-like phosphoesterase family protein</fullName>
    </submittedName>
</protein>
<accession>A0A2T5JD67</accession>
<keyword evidence="3" id="KW-1185">Reference proteome</keyword>